<reference evidence="2 3" key="1">
    <citation type="journal article" date="2017" name="Genome Biol. Evol.">
        <title>Phytophthora megakarya and P. palmivora, closely related causal agents of cacao black pod rot, underwent increases in genome sizes and gene numbers by different mechanisms.</title>
        <authorList>
            <person name="Ali S.S."/>
            <person name="Shao J."/>
            <person name="Lary D.J."/>
            <person name="Kronmiller B."/>
            <person name="Shen D."/>
            <person name="Strem M.D."/>
            <person name="Amoako-Attah I."/>
            <person name="Akrofi A.Y."/>
            <person name="Begoude B.A."/>
            <person name="Ten Hoopen G.M."/>
            <person name="Coulibaly K."/>
            <person name="Kebe B.I."/>
            <person name="Melnick R.L."/>
            <person name="Guiltinan M.J."/>
            <person name="Tyler B.M."/>
            <person name="Meinhardt L.W."/>
            <person name="Bailey B.A."/>
        </authorList>
    </citation>
    <scope>NUCLEOTIDE SEQUENCE [LARGE SCALE GENOMIC DNA]</scope>
    <source>
        <strain evidence="3">sbr112.9</strain>
    </source>
</reference>
<evidence type="ECO:0000313" key="2">
    <source>
        <dbReference type="EMBL" id="POM63688.1"/>
    </source>
</evidence>
<gene>
    <name evidence="2" type="ORF">PHPALM_20876</name>
</gene>
<dbReference type="Proteomes" id="UP000237271">
    <property type="component" value="Unassembled WGS sequence"/>
</dbReference>
<dbReference type="OrthoDB" id="146150at2759"/>
<sequence>MTRKASTHSASAPSKSKTSRSKTANAKSKGNTTPLYGSPQDGFPANHQAHRRCCLTRKEPATQSLARLDRPNPRFTYRDHSTGAKSPAFDIPMITGSKSDEDTTESRKDPTPAQEATSQDTPVGDSESSEAKAASTSSPVQNLTLDESKAQTQAAKATSQKRAEEGAAAAKKGAAPGSPTPEPPIAKGYRSLFDSESEEVEEKGTVAEPQEIFNDLDEEQERYQSAQ</sequence>
<feature type="compositionally biased region" description="Basic and acidic residues" evidence="1">
    <location>
        <begin position="67"/>
        <end position="82"/>
    </location>
</feature>
<comment type="caution">
    <text evidence="2">The sequence shown here is derived from an EMBL/GenBank/DDBJ whole genome shotgun (WGS) entry which is preliminary data.</text>
</comment>
<evidence type="ECO:0008006" key="4">
    <source>
        <dbReference type="Google" id="ProtNLM"/>
    </source>
</evidence>
<feature type="compositionally biased region" description="Polar residues" evidence="1">
    <location>
        <begin position="7"/>
        <end position="35"/>
    </location>
</feature>
<feature type="compositionally biased region" description="Low complexity" evidence="1">
    <location>
        <begin position="150"/>
        <end position="175"/>
    </location>
</feature>
<evidence type="ECO:0000313" key="3">
    <source>
        <dbReference type="Proteomes" id="UP000237271"/>
    </source>
</evidence>
<keyword evidence="3" id="KW-1185">Reference proteome</keyword>
<accession>A0A2P4XDR3</accession>
<evidence type="ECO:0000256" key="1">
    <source>
        <dbReference type="SAM" id="MobiDB-lite"/>
    </source>
</evidence>
<organism evidence="2 3">
    <name type="scientific">Phytophthora palmivora</name>
    <dbReference type="NCBI Taxonomy" id="4796"/>
    <lineage>
        <taxon>Eukaryota</taxon>
        <taxon>Sar</taxon>
        <taxon>Stramenopiles</taxon>
        <taxon>Oomycota</taxon>
        <taxon>Peronosporomycetes</taxon>
        <taxon>Peronosporales</taxon>
        <taxon>Peronosporaceae</taxon>
        <taxon>Phytophthora</taxon>
    </lineage>
</organism>
<dbReference type="EMBL" id="NCKW01011343">
    <property type="protein sequence ID" value="POM63688.1"/>
    <property type="molecule type" value="Genomic_DNA"/>
</dbReference>
<feature type="region of interest" description="Disordered" evidence="1">
    <location>
        <begin position="1"/>
        <end position="227"/>
    </location>
</feature>
<feature type="compositionally biased region" description="Basic and acidic residues" evidence="1">
    <location>
        <begin position="98"/>
        <end position="110"/>
    </location>
</feature>
<protein>
    <recommendedName>
        <fullName evidence="4">ABC Superfamily</fullName>
    </recommendedName>
</protein>
<proteinExistence type="predicted"/>
<name>A0A2P4XDR3_9STRA</name>
<dbReference type="AlphaFoldDB" id="A0A2P4XDR3"/>